<sequence length="72" mass="7853">MSQEVVQQVIGRAITDAEFRQQLITNARAACADYELSEEELTALEALDHEGLKAFAGQLDARLSKSAGRGFI</sequence>
<organism evidence="1 2">
    <name type="scientific">Candidatus Viridilinea mediisalina</name>
    <dbReference type="NCBI Taxonomy" id="2024553"/>
    <lineage>
        <taxon>Bacteria</taxon>
        <taxon>Bacillati</taxon>
        <taxon>Chloroflexota</taxon>
        <taxon>Chloroflexia</taxon>
        <taxon>Chloroflexales</taxon>
        <taxon>Chloroflexineae</taxon>
        <taxon>Oscillochloridaceae</taxon>
        <taxon>Candidatus Viridilinea</taxon>
    </lineage>
</organism>
<dbReference type="EMBL" id="NQWI01000023">
    <property type="protein sequence ID" value="PDW03704.1"/>
    <property type="molecule type" value="Genomic_DNA"/>
</dbReference>
<name>A0A2A6RKQ7_9CHLR</name>
<reference evidence="2" key="1">
    <citation type="submission" date="2017-08" db="EMBL/GenBank/DDBJ databases">
        <authorList>
            <person name="Grouzdev D.S."/>
            <person name="Gaisin V.A."/>
            <person name="Rysina M.S."/>
            <person name="Gorlenko V.M."/>
        </authorList>
    </citation>
    <scope>NUCLEOTIDE SEQUENCE [LARGE SCALE GENOMIC DNA]</scope>
    <source>
        <strain evidence="2">Kir15-3F</strain>
    </source>
</reference>
<dbReference type="GO" id="GO:0003824">
    <property type="term" value="F:catalytic activity"/>
    <property type="evidence" value="ECO:0007669"/>
    <property type="project" value="InterPro"/>
</dbReference>
<proteinExistence type="predicted"/>
<dbReference type="AlphaFoldDB" id="A0A2A6RKQ7"/>
<gene>
    <name evidence="1" type="ORF">CJ255_07290</name>
</gene>
<dbReference type="Pfam" id="PF14407">
    <property type="entry name" value="Frankia_peptide"/>
    <property type="match status" value="1"/>
</dbReference>
<dbReference type="InterPro" id="IPR029502">
    <property type="entry name" value="Ribosomal_synth"/>
</dbReference>
<protein>
    <submittedName>
        <fullName evidence="1">Uncharacterized protein</fullName>
    </submittedName>
</protein>
<dbReference type="GO" id="GO:0046914">
    <property type="term" value="F:transition metal ion binding"/>
    <property type="evidence" value="ECO:0007669"/>
    <property type="project" value="InterPro"/>
</dbReference>
<keyword evidence="2" id="KW-1185">Reference proteome</keyword>
<dbReference type="RefSeq" id="WP_097643429.1">
    <property type="nucleotide sequence ID" value="NZ_NQWI01000023.1"/>
</dbReference>
<dbReference type="InterPro" id="IPR036648">
    <property type="entry name" value="CN_Hdrase_a/SCN_Hdrase_g_sf"/>
</dbReference>
<comment type="caution">
    <text evidence="1">The sequence shown here is derived from an EMBL/GenBank/DDBJ whole genome shotgun (WGS) entry which is preliminary data.</text>
</comment>
<dbReference type="SUPFAM" id="SSF56209">
    <property type="entry name" value="Nitrile hydratase alpha chain"/>
    <property type="match status" value="1"/>
</dbReference>
<dbReference type="NCBIfam" id="NF038399">
    <property type="entry name" value="NH_RiPP_Os17"/>
    <property type="match status" value="1"/>
</dbReference>
<evidence type="ECO:0000313" key="1">
    <source>
        <dbReference type="EMBL" id="PDW03704.1"/>
    </source>
</evidence>
<evidence type="ECO:0000313" key="2">
    <source>
        <dbReference type="Proteomes" id="UP000220527"/>
    </source>
</evidence>
<dbReference type="Gene3D" id="3.90.330.10">
    <property type="entry name" value="Nitrile hydratase alpha /Thiocyanate hydrolase gamma"/>
    <property type="match status" value="1"/>
</dbReference>
<accession>A0A2A6RKQ7</accession>
<dbReference type="Proteomes" id="UP000220527">
    <property type="component" value="Unassembled WGS sequence"/>
</dbReference>
<dbReference type="OrthoDB" id="5398414at2"/>